<comment type="cofactor">
    <cofactor evidence="1">
        <name>Fe cation</name>
        <dbReference type="ChEBI" id="CHEBI:24875"/>
    </cofactor>
</comment>
<dbReference type="GO" id="GO:0016705">
    <property type="term" value="F:oxidoreductase activity, acting on paired donors, with incorporation or reduction of molecular oxygen"/>
    <property type="evidence" value="ECO:0007669"/>
    <property type="project" value="UniProtKB-ARBA"/>
</dbReference>
<dbReference type="GO" id="GO:0051537">
    <property type="term" value="F:2 iron, 2 sulfur cluster binding"/>
    <property type="evidence" value="ECO:0007669"/>
    <property type="project" value="UniProtKB-KW"/>
</dbReference>
<keyword evidence="3" id="KW-0479">Metal-binding</keyword>
<dbReference type="PANTHER" id="PTHR43756">
    <property type="entry name" value="CHOLINE MONOOXYGENASE, CHLOROPLASTIC"/>
    <property type="match status" value="1"/>
</dbReference>
<accession>A0A0S4QHU6</accession>
<keyword evidence="2" id="KW-0001">2Fe-2S</keyword>
<dbReference type="SUPFAM" id="SSF50022">
    <property type="entry name" value="ISP domain"/>
    <property type="match status" value="1"/>
</dbReference>
<evidence type="ECO:0000256" key="4">
    <source>
        <dbReference type="ARBA" id="ARBA00023002"/>
    </source>
</evidence>
<organism evidence="9 10">
    <name type="scientific">Parafrankia irregularis</name>
    <dbReference type="NCBI Taxonomy" id="795642"/>
    <lineage>
        <taxon>Bacteria</taxon>
        <taxon>Bacillati</taxon>
        <taxon>Actinomycetota</taxon>
        <taxon>Actinomycetes</taxon>
        <taxon>Frankiales</taxon>
        <taxon>Frankiaceae</taxon>
        <taxon>Parafrankia</taxon>
    </lineage>
</organism>
<keyword evidence="9" id="KW-0223">Dioxygenase</keyword>
<dbReference type="PRINTS" id="PR00090">
    <property type="entry name" value="RNGDIOXGNASE"/>
</dbReference>
<dbReference type="InterPro" id="IPR001663">
    <property type="entry name" value="Rng_hydr_dOase-A"/>
</dbReference>
<dbReference type="PANTHER" id="PTHR43756:SF5">
    <property type="entry name" value="CHOLINE MONOOXYGENASE, CHLOROPLASTIC"/>
    <property type="match status" value="1"/>
</dbReference>
<dbReference type="RefSeq" id="WP_226930859.1">
    <property type="nucleotide sequence ID" value="NZ_FAOZ01000003.1"/>
</dbReference>
<protein>
    <submittedName>
        <fullName evidence="9">Phenylpropionate dioxygenase, large terminal subunit</fullName>
    </submittedName>
</protein>
<dbReference type="InterPro" id="IPR015879">
    <property type="entry name" value="Ring_hydroxy_dOase_asu_C_dom"/>
</dbReference>
<dbReference type="Gene3D" id="3.90.380.10">
    <property type="entry name" value="Naphthalene 1,2-dioxygenase Alpha Subunit, Chain A, domain 1"/>
    <property type="match status" value="2"/>
</dbReference>
<dbReference type="Pfam" id="PF00355">
    <property type="entry name" value="Rieske"/>
    <property type="match status" value="1"/>
</dbReference>
<evidence type="ECO:0000256" key="7">
    <source>
        <dbReference type="ARBA" id="ARBA00023027"/>
    </source>
</evidence>
<gene>
    <name evidence="9" type="ORF">Ga0074812_103272</name>
</gene>
<dbReference type="SUPFAM" id="SSF55961">
    <property type="entry name" value="Bet v1-like"/>
    <property type="match status" value="1"/>
</dbReference>
<evidence type="ECO:0000256" key="5">
    <source>
        <dbReference type="ARBA" id="ARBA00023004"/>
    </source>
</evidence>
<dbReference type="InterPro" id="IPR017941">
    <property type="entry name" value="Rieske_2Fe-2S"/>
</dbReference>
<dbReference type="PROSITE" id="PS51296">
    <property type="entry name" value="RIESKE"/>
    <property type="match status" value="1"/>
</dbReference>
<dbReference type="PROSITE" id="PS00570">
    <property type="entry name" value="RING_HYDROXYL_ALPHA"/>
    <property type="match status" value="1"/>
</dbReference>
<name>A0A0S4QHU6_9ACTN</name>
<keyword evidence="4" id="KW-0560">Oxidoreductase</keyword>
<dbReference type="InterPro" id="IPR015881">
    <property type="entry name" value="ARHD_Rieske_2Fe_2S"/>
</dbReference>
<evidence type="ECO:0000256" key="3">
    <source>
        <dbReference type="ARBA" id="ARBA00022723"/>
    </source>
</evidence>
<feature type="domain" description="Rieske" evidence="8">
    <location>
        <begin position="48"/>
        <end position="155"/>
    </location>
</feature>
<evidence type="ECO:0000259" key="8">
    <source>
        <dbReference type="PROSITE" id="PS51296"/>
    </source>
</evidence>
<dbReference type="CDD" id="cd03469">
    <property type="entry name" value="Rieske_RO_Alpha_N"/>
    <property type="match status" value="1"/>
</dbReference>
<keyword evidence="6" id="KW-0411">Iron-sulfur</keyword>
<dbReference type="GO" id="GO:0005506">
    <property type="term" value="F:iron ion binding"/>
    <property type="evidence" value="ECO:0007669"/>
    <property type="project" value="InterPro"/>
</dbReference>
<dbReference type="InterPro" id="IPR036922">
    <property type="entry name" value="Rieske_2Fe-2S_sf"/>
</dbReference>
<dbReference type="GO" id="GO:0051213">
    <property type="term" value="F:dioxygenase activity"/>
    <property type="evidence" value="ECO:0007669"/>
    <property type="project" value="UniProtKB-KW"/>
</dbReference>
<evidence type="ECO:0000313" key="10">
    <source>
        <dbReference type="Proteomes" id="UP000198802"/>
    </source>
</evidence>
<dbReference type="GO" id="GO:0004497">
    <property type="term" value="F:monooxygenase activity"/>
    <property type="evidence" value="ECO:0007669"/>
    <property type="project" value="UniProtKB-ARBA"/>
</dbReference>
<dbReference type="Proteomes" id="UP000198802">
    <property type="component" value="Unassembled WGS sequence"/>
</dbReference>
<sequence>MTVLTPQLLESFADSVRPTAQAVTLPPSVYTDAEFFAFEKDAVFGQEWLCLGRASDVANPGDFVNVDIIGERLTMVHGQDGRIRVLSPVCQHRGMLVSEGSGNCRAFKCAYHHWTYGLDGRLVGAREMGRTEGFDRSRHGLPSLPVELWQGFVFTSLRADPLPLAPRLAKLDALLANFELERCVARNSFSSPSMPWNWKVMFENFNDGYHASRLHAGVHDFCPSDRSEFLPYDDDDAAIARTNGFLHPDGGFNALQRALLPVFPGITEEERSRAAFALVPPTLCIGVAPDQAFYFLIRPVDAGHIAVDVNYLFHPDALRDRLFEEKYELSNAGVNGIVAQDVEATTGVQQGLTSRFAPRGRYSYLEEAQAQFNRWLVRRYTAHWPGADRAPVPTAASAAANKIEVAA</sequence>
<dbReference type="AlphaFoldDB" id="A0A0S4QHU6"/>
<evidence type="ECO:0000313" key="9">
    <source>
        <dbReference type="EMBL" id="CUU54782.1"/>
    </source>
</evidence>
<keyword evidence="7" id="KW-0520">NAD</keyword>
<evidence type="ECO:0000256" key="6">
    <source>
        <dbReference type="ARBA" id="ARBA00023014"/>
    </source>
</evidence>
<keyword evidence="10" id="KW-1185">Reference proteome</keyword>
<dbReference type="EMBL" id="FAOZ01000003">
    <property type="protein sequence ID" value="CUU54782.1"/>
    <property type="molecule type" value="Genomic_DNA"/>
</dbReference>
<dbReference type="Pfam" id="PF00848">
    <property type="entry name" value="Ring_hydroxyl_A"/>
    <property type="match status" value="1"/>
</dbReference>
<dbReference type="Gene3D" id="2.102.10.10">
    <property type="entry name" value="Rieske [2Fe-2S] iron-sulphur domain"/>
    <property type="match status" value="1"/>
</dbReference>
<reference evidence="10" key="1">
    <citation type="submission" date="2015-11" db="EMBL/GenBank/DDBJ databases">
        <authorList>
            <person name="Varghese N."/>
        </authorList>
    </citation>
    <scope>NUCLEOTIDE SEQUENCE [LARGE SCALE GENOMIC DNA]</scope>
    <source>
        <strain evidence="10">DSM 45899</strain>
    </source>
</reference>
<evidence type="ECO:0000256" key="1">
    <source>
        <dbReference type="ARBA" id="ARBA00001962"/>
    </source>
</evidence>
<proteinExistence type="predicted"/>
<keyword evidence="5" id="KW-0408">Iron</keyword>
<evidence type="ECO:0000256" key="2">
    <source>
        <dbReference type="ARBA" id="ARBA00022714"/>
    </source>
</evidence>